<evidence type="ECO:0000313" key="1">
    <source>
        <dbReference type="EMBL" id="GAH47657.1"/>
    </source>
</evidence>
<reference evidence="1" key="1">
    <citation type="journal article" date="2014" name="Front. Microbiol.">
        <title>High frequency of phylogenetically diverse reductive dehalogenase-homologous genes in deep subseafloor sedimentary metagenomes.</title>
        <authorList>
            <person name="Kawai M."/>
            <person name="Futagami T."/>
            <person name="Toyoda A."/>
            <person name="Takaki Y."/>
            <person name="Nishi S."/>
            <person name="Hori S."/>
            <person name="Arai W."/>
            <person name="Tsubouchi T."/>
            <person name="Morono Y."/>
            <person name="Uchiyama I."/>
            <person name="Ito T."/>
            <person name="Fujiyama A."/>
            <person name="Inagaki F."/>
            <person name="Takami H."/>
        </authorList>
    </citation>
    <scope>NUCLEOTIDE SEQUENCE</scope>
    <source>
        <strain evidence="1">Expedition CK06-06</strain>
    </source>
</reference>
<protein>
    <submittedName>
        <fullName evidence="1">Uncharacterized protein</fullName>
    </submittedName>
</protein>
<proteinExistence type="predicted"/>
<dbReference type="AlphaFoldDB" id="X1FRQ1"/>
<dbReference type="EMBL" id="BARU01024142">
    <property type="protein sequence ID" value="GAH47657.1"/>
    <property type="molecule type" value="Genomic_DNA"/>
</dbReference>
<accession>X1FRQ1</accession>
<organism evidence="1">
    <name type="scientific">marine sediment metagenome</name>
    <dbReference type="NCBI Taxonomy" id="412755"/>
    <lineage>
        <taxon>unclassified sequences</taxon>
        <taxon>metagenomes</taxon>
        <taxon>ecological metagenomes</taxon>
    </lineage>
</organism>
<comment type="caution">
    <text evidence="1">The sequence shown here is derived from an EMBL/GenBank/DDBJ whole genome shotgun (WGS) entry which is preliminary data.</text>
</comment>
<name>X1FRQ1_9ZZZZ</name>
<sequence>MQAPNIEKMFTGGIKRAGSEKYERKVKAVGVTRFGPGVIAAETDFSSGVAPMLDTIRGITLAARQPRGALANYARVQAIGVELNKKRLALRAAA</sequence>
<gene>
    <name evidence="1" type="ORF">S03H2_39096</name>
</gene>